<keyword evidence="11" id="KW-1185">Reference proteome</keyword>
<evidence type="ECO:0000259" key="9">
    <source>
        <dbReference type="Pfam" id="PF18916"/>
    </source>
</evidence>
<evidence type="ECO:0000256" key="1">
    <source>
        <dbReference type="ARBA" id="ARBA00004141"/>
    </source>
</evidence>
<name>A0A919J8R2_9ACTN</name>
<dbReference type="GO" id="GO:0045436">
    <property type="term" value="F:lycopene beta cyclase activity"/>
    <property type="evidence" value="ECO:0007669"/>
    <property type="project" value="UniProtKB-ARBA"/>
</dbReference>
<proteinExistence type="predicted"/>
<keyword evidence="3 8" id="KW-0812">Transmembrane</keyword>
<evidence type="ECO:0000256" key="7">
    <source>
        <dbReference type="ARBA" id="ARBA00023235"/>
    </source>
</evidence>
<feature type="transmembrane region" description="Helical" evidence="8">
    <location>
        <begin position="76"/>
        <end position="93"/>
    </location>
</feature>
<keyword evidence="6 8" id="KW-0472">Membrane</keyword>
<gene>
    <name evidence="10" type="ORF">Ani05nite_00180</name>
</gene>
<sequence length="126" mass="13862">MTYTVAALLGVAGALVVDLAVLRTRLVTRVVFWATYPIIITFQLLSNGILTGRGIVLYDPAAIIGWRLVHAPVEDLLFGFAMVLLTLSVWVWLGRRGVQRTPAAGEGSRLLRWVRSRTGQRDSADT</sequence>
<evidence type="ECO:0000256" key="2">
    <source>
        <dbReference type="ARBA" id="ARBA00004829"/>
    </source>
</evidence>
<comment type="caution">
    <text evidence="10">The sequence shown here is derived from an EMBL/GenBank/DDBJ whole genome shotgun (WGS) entry which is preliminary data.</text>
</comment>
<evidence type="ECO:0000256" key="5">
    <source>
        <dbReference type="ARBA" id="ARBA00022989"/>
    </source>
</evidence>
<dbReference type="AlphaFoldDB" id="A0A919J8R2"/>
<dbReference type="Proteomes" id="UP000647172">
    <property type="component" value="Unassembled WGS sequence"/>
</dbReference>
<dbReference type="GO" id="GO:0016117">
    <property type="term" value="P:carotenoid biosynthetic process"/>
    <property type="evidence" value="ECO:0007669"/>
    <property type="project" value="UniProtKB-KW"/>
</dbReference>
<comment type="subcellular location">
    <subcellularLocation>
        <location evidence="1">Membrane</location>
        <topology evidence="1">Multi-pass membrane protein</topology>
    </subcellularLocation>
</comment>
<dbReference type="InterPro" id="IPR017825">
    <property type="entry name" value="Lycopene_cyclase_dom"/>
</dbReference>
<dbReference type="RefSeq" id="WP_203762430.1">
    <property type="nucleotide sequence ID" value="NZ_BAAAYJ010000042.1"/>
</dbReference>
<protein>
    <recommendedName>
        <fullName evidence="9">Lycopene cyclase domain-containing protein</fullName>
    </recommendedName>
</protein>
<feature type="transmembrane region" description="Helical" evidence="8">
    <location>
        <begin position="30"/>
        <end position="50"/>
    </location>
</feature>
<keyword evidence="4" id="KW-0125">Carotenoid biosynthesis</keyword>
<evidence type="ECO:0000313" key="11">
    <source>
        <dbReference type="Proteomes" id="UP000647172"/>
    </source>
</evidence>
<evidence type="ECO:0000256" key="8">
    <source>
        <dbReference type="SAM" id="Phobius"/>
    </source>
</evidence>
<evidence type="ECO:0000256" key="4">
    <source>
        <dbReference type="ARBA" id="ARBA00022746"/>
    </source>
</evidence>
<keyword evidence="7" id="KW-0413">Isomerase</keyword>
<feature type="domain" description="Lycopene cyclase" evidence="9">
    <location>
        <begin position="2"/>
        <end position="91"/>
    </location>
</feature>
<comment type="pathway">
    <text evidence="2">Carotenoid biosynthesis.</text>
</comment>
<dbReference type="NCBIfam" id="TIGR03462">
    <property type="entry name" value="CarR_dom_SF"/>
    <property type="match status" value="1"/>
</dbReference>
<dbReference type="GO" id="GO:0016872">
    <property type="term" value="F:intramolecular lyase activity"/>
    <property type="evidence" value="ECO:0007669"/>
    <property type="project" value="InterPro"/>
</dbReference>
<dbReference type="EMBL" id="BOMQ01000001">
    <property type="protein sequence ID" value="GIE46484.1"/>
    <property type="molecule type" value="Genomic_DNA"/>
</dbReference>
<dbReference type="Pfam" id="PF18916">
    <property type="entry name" value="Lycopene_cyc"/>
    <property type="match status" value="1"/>
</dbReference>
<evidence type="ECO:0000313" key="10">
    <source>
        <dbReference type="EMBL" id="GIE46484.1"/>
    </source>
</evidence>
<evidence type="ECO:0000256" key="3">
    <source>
        <dbReference type="ARBA" id="ARBA00022692"/>
    </source>
</evidence>
<feature type="transmembrane region" description="Helical" evidence="8">
    <location>
        <begin position="6"/>
        <end position="23"/>
    </location>
</feature>
<reference evidence="10" key="1">
    <citation type="submission" date="2021-01" db="EMBL/GenBank/DDBJ databases">
        <title>Whole genome shotgun sequence of Actinoplanes nipponensis NBRC 14063.</title>
        <authorList>
            <person name="Komaki H."/>
            <person name="Tamura T."/>
        </authorList>
    </citation>
    <scope>NUCLEOTIDE SEQUENCE</scope>
    <source>
        <strain evidence="10">NBRC 14063</strain>
    </source>
</reference>
<keyword evidence="5 8" id="KW-1133">Transmembrane helix</keyword>
<organism evidence="10 11">
    <name type="scientific">Actinoplanes nipponensis</name>
    <dbReference type="NCBI Taxonomy" id="135950"/>
    <lineage>
        <taxon>Bacteria</taxon>
        <taxon>Bacillati</taxon>
        <taxon>Actinomycetota</taxon>
        <taxon>Actinomycetes</taxon>
        <taxon>Micromonosporales</taxon>
        <taxon>Micromonosporaceae</taxon>
        <taxon>Actinoplanes</taxon>
    </lineage>
</organism>
<accession>A0A919J8R2</accession>
<dbReference type="GO" id="GO:0016020">
    <property type="term" value="C:membrane"/>
    <property type="evidence" value="ECO:0007669"/>
    <property type="project" value="UniProtKB-SubCell"/>
</dbReference>
<evidence type="ECO:0000256" key="6">
    <source>
        <dbReference type="ARBA" id="ARBA00023136"/>
    </source>
</evidence>